<evidence type="ECO:0000256" key="1">
    <source>
        <dbReference type="SAM" id="MobiDB-lite"/>
    </source>
</evidence>
<reference evidence="2" key="1">
    <citation type="submission" date="2020-08" db="EMBL/GenBank/DDBJ databases">
        <title>Multicomponent nature underlies the extraordinary mechanical properties of spider dragline silk.</title>
        <authorList>
            <person name="Kono N."/>
            <person name="Nakamura H."/>
            <person name="Mori M."/>
            <person name="Yoshida Y."/>
            <person name="Ohtoshi R."/>
            <person name="Malay A.D."/>
            <person name="Moran D.A.P."/>
            <person name="Tomita M."/>
            <person name="Numata K."/>
            <person name="Arakawa K."/>
        </authorList>
    </citation>
    <scope>NUCLEOTIDE SEQUENCE</scope>
</reference>
<dbReference type="EMBL" id="BMAV01027134">
    <property type="protein sequence ID" value="GFS56601.1"/>
    <property type="molecule type" value="Genomic_DNA"/>
</dbReference>
<feature type="region of interest" description="Disordered" evidence="1">
    <location>
        <begin position="48"/>
        <end position="69"/>
    </location>
</feature>
<keyword evidence="3" id="KW-1185">Reference proteome</keyword>
<name>A0A8X6KKY6_9ARAC</name>
<proteinExistence type="predicted"/>
<dbReference type="AlphaFoldDB" id="A0A8X6KKY6"/>
<comment type="caution">
    <text evidence="2">The sequence shown here is derived from an EMBL/GenBank/DDBJ whole genome shotgun (WGS) entry which is preliminary data.</text>
</comment>
<protein>
    <submittedName>
        <fullName evidence="2">Uncharacterized protein</fullName>
    </submittedName>
</protein>
<evidence type="ECO:0000313" key="2">
    <source>
        <dbReference type="EMBL" id="GFS56601.1"/>
    </source>
</evidence>
<evidence type="ECO:0000313" key="3">
    <source>
        <dbReference type="Proteomes" id="UP000886998"/>
    </source>
</evidence>
<feature type="region of interest" description="Disordered" evidence="1">
    <location>
        <begin position="90"/>
        <end position="144"/>
    </location>
</feature>
<feature type="compositionally biased region" description="Basic and acidic residues" evidence="1">
    <location>
        <begin position="104"/>
        <end position="116"/>
    </location>
</feature>
<sequence>MNERIALKEEMRLKKERWLVEEQMRHAQKKLKMSMKTEEQECLPEERCKGMNEQNQLLSKEQEKSDEDMELPQAIEKVLVLKSEQVQMLCADPDDDETYEEKEETPVDARKDKAKGDINPVSKEQVDSNDDEIEEEKPKFPKSF</sequence>
<gene>
    <name evidence="2" type="ORF">TNIN_85881</name>
</gene>
<accession>A0A8X6KKY6</accession>
<organism evidence="2 3">
    <name type="scientific">Trichonephila inaurata madagascariensis</name>
    <dbReference type="NCBI Taxonomy" id="2747483"/>
    <lineage>
        <taxon>Eukaryota</taxon>
        <taxon>Metazoa</taxon>
        <taxon>Ecdysozoa</taxon>
        <taxon>Arthropoda</taxon>
        <taxon>Chelicerata</taxon>
        <taxon>Arachnida</taxon>
        <taxon>Araneae</taxon>
        <taxon>Araneomorphae</taxon>
        <taxon>Entelegynae</taxon>
        <taxon>Araneoidea</taxon>
        <taxon>Nephilidae</taxon>
        <taxon>Trichonephila</taxon>
        <taxon>Trichonephila inaurata</taxon>
    </lineage>
</organism>
<dbReference type="Proteomes" id="UP000886998">
    <property type="component" value="Unassembled WGS sequence"/>
</dbReference>
<feature type="compositionally biased region" description="Acidic residues" evidence="1">
    <location>
        <begin position="92"/>
        <end position="103"/>
    </location>
</feature>